<dbReference type="EMBL" id="CAUJNA010001270">
    <property type="protein sequence ID" value="CAJ1385701.1"/>
    <property type="molecule type" value="Genomic_DNA"/>
</dbReference>
<dbReference type="SUPFAM" id="SSF55909">
    <property type="entry name" value="Pentein"/>
    <property type="match status" value="1"/>
</dbReference>
<feature type="active site" evidence="8">
    <location>
        <position position="184"/>
    </location>
</feature>
<protein>
    <recommendedName>
        <fullName evidence="4">Glycine amidinotransferase, mitochondrial</fullName>
        <ecNumber evidence="3">2.1.4.1</ecNumber>
    </recommendedName>
    <alternativeName>
        <fullName evidence="6">L-arginine:glycine amidinotransferase</fullName>
    </alternativeName>
    <alternativeName>
        <fullName evidence="7">Transamidinase</fullName>
    </alternativeName>
</protein>
<proteinExistence type="inferred from homology"/>
<dbReference type="Proteomes" id="UP001178507">
    <property type="component" value="Unassembled WGS sequence"/>
</dbReference>
<comment type="caution">
    <text evidence="9">The sequence shown here is derived from an EMBL/GenBank/DDBJ whole genome shotgun (WGS) entry which is preliminary data.</text>
</comment>
<comment type="similarity">
    <text evidence="2">Belongs to the amidinotransferase family.</text>
</comment>
<dbReference type="Gene3D" id="3.75.10.10">
    <property type="entry name" value="L-arginine/glycine Amidinotransferase, Chain A"/>
    <property type="match status" value="1"/>
</dbReference>
<gene>
    <name evidence="9" type="ORF">EVOR1521_LOCUS12250</name>
</gene>
<feature type="active site" description="Amidino-cysteine intermediate" evidence="8">
    <location>
        <position position="340"/>
    </location>
</feature>
<dbReference type="AlphaFoldDB" id="A0AA36IDJ0"/>
<evidence type="ECO:0000256" key="4">
    <source>
        <dbReference type="ARBA" id="ARBA00016069"/>
    </source>
</evidence>
<dbReference type="GO" id="GO:0015068">
    <property type="term" value="F:glycine amidinotransferase activity"/>
    <property type="evidence" value="ECO:0007669"/>
    <property type="project" value="UniProtKB-EC"/>
</dbReference>
<dbReference type="GO" id="GO:0006601">
    <property type="term" value="P:creatine biosynthetic process"/>
    <property type="evidence" value="ECO:0007669"/>
    <property type="project" value="TreeGrafter"/>
</dbReference>
<reference evidence="9" key="1">
    <citation type="submission" date="2023-08" db="EMBL/GenBank/DDBJ databases">
        <authorList>
            <person name="Chen Y."/>
            <person name="Shah S."/>
            <person name="Dougan E. K."/>
            <person name="Thang M."/>
            <person name="Chan C."/>
        </authorList>
    </citation>
    <scope>NUCLEOTIDE SEQUENCE</scope>
</reference>
<evidence type="ECO:0000313" key="9">
    <source>
        <dbReference type="EMBL" id="CAJ1385701.1"/>
    </source>
</evidence>
<evidence type="ECO:0000256" key="7">
    <source>
        <dbReference type="ARBA" id="ARBA00033346"/>
    </source>
</evidence>
<evidence type="ECO:0000256" key="2">
    <source>
        <dbReference type="ARBA" id="ARBA00006943"/>
    </source>
</evidence>
<feature type="active site" evidence="8">
    <location>
        <position position="235"/>
    </location>
</feature>
<dbReference type="GO" id="GO:0005758">
    <property type="term" value="C:mitochondrial intermembrane space"/>
    <property type="evidence" value="ECO:0007669"/>
    <property type="project" value="TreeGrafter"/>
</dbReference>
<dbReference type="InterPro" id="IPR033195">
    <property type="entry name" value="AmidinoTrfase"/>
</dbReference>
<dbReference type="PANTHER" id="PTHR10488">
    <property type="entry name" value="GLYCINE AMIDINOTRANSFERASE, MITOCHONDRIAL"/>
    <property type="match status" value="1"/>
</dbReference>
<keyword evidence="5" id="KW-0808">Transferase</keyword>
<evidence type="ECO:0000313" key="10">
    <source>
        <dbReference type="Proteomes" id="UP001178507"/>
    </source>
</evidence>
<evidence type="ECO:0000256" key="5">
    <source>
        <dbReference type="ARBA" id="ARBA00022679"/>
    </source>
</evidence>
<evidence type="ECO:0000256" key="6">
    <source>
        <dbReference type="ARBA" id="ARBA00031403"/>
    </source>
</evidence>
<keyword evidence="10" id="KW-1185">Reference proteome</keyword>
<accession>A0AA36IDJ0</accession>
<evidence type="ECO:0000256" key="3">
    <source>
        <dbReference type="ARBA" id="ARBA00012351"/>
    </source>
</evidence>
<organism evidence="9 10">
    <name type="scientific">Effrenium voratum</name>
    <dbReference type="NCBI Taxonomy" id="2562239"/>
    <lineage>
        <taxon>Eukaryota</taxon>
        <taxon>Sar</taxon>
        <taxon>Alveolata</taxon>
        <taxon>Dinophyceae</taxon>
        <taxon>Suessiales</taxon>
        <taxon>Symbiodiniaceae</taxon>
        <taxon>Effrenium</taxon>
    </lineage>
</organism>
<comment type="pathway">
    <text evidence="1">Amine and polyamine biosynthesis; creatine biosynthesis; creatine from L-arginine and glycine: step 1/2.</text>
</comment>
<evidence type="ECO:0000256" key="8">
    <source>
        <dbReference type="PIRSR" id="PIRSR633195-1"/>
    </source>
</evidence>
<evidence type="ECO:0000256" key="1">
    <source>
        <dbReference type="ARBA" id="ARBA00004858"/>
    </source>
</evidence>
<sequence length="373" mass="43043">MESLGVVESWTEWDRLREVWVGSLENKSLDAPQEPAVARKMACYQKYNWPVRDRLQDADCLAEAKKQLDNYIEVLKQEGIIVQRPKVFDTQVEIKTPMWSVERMSGFTCPRDLFFVAGKQVIEAPMSWRCRYFEHLAWRDLLMSYYKSDPRMRWSAAPKPMLVDDSFGGEGEERSIRNSEIFFDAADSRRFGRDVFFQSAHTANDLGREWVRRELAAQGVRVQDFDFQSQQHFSHIDARLTPVDEGLCFYSSMDPPTDAMLQLFRENEWNILDAGFREDCRSTSDQCAPGIHLNVLTIAPKVCIVEKNEKKLTKLLSDEGCDVLPIEFSACYPWGGALNCYTLDIHRDGPAQKSYFPTLDMQAERQAAKSEKP</sequence>
<name>A0AA36IDJ0_9DINO</name>
<dbReference type="EC" id="2.1.4.1" evidence="3"/>
<dbReference type="PANTHER" id="PTHR10488:SF1">
    <property type="entry name" value="GLYCINE AMIDINOTRANSFERASE, MITOCHONDRIAL"/>
    <property type="match status" value="1"/>
</dbReference>